<dbReference type="EC" id="4.4.1.13" evidence="2"/>
<protein>
    <recommendedName>
        <fullName evidence="2">cysteine-S-conjugate beta-lyase</fullName>
        <ecNumber evidence="2">4.4.1.13</ecNumber>
    </recommendedName>
</protein>
<dbReference type="InterPro" id="IPR004839">
    <property type="entry name" value="Aminotransferase_I/II_large"/>
</dbReference>
<comment type="cofactor">
    <cofactor evidence="1">
        <name>pyridoxal 5'-phosphate</name>
        <dbReference type="ChEBI" id="CHEBI:597326"/>
    </cofactor>
</comment>
<evidence type="ECO:0000313" key="7">
    <source>
        <dbReference type="EMBL" id="CZR01350.1"/>
    </source>
</evidence>
<accession>A0AB38BK55</accession>
<organism evidence="8 10">
    <name type="scientific">Trichococcus flocculiformis</name>
    <dbReference type="NCBI Taxonomy" id="82803"/>
    <lineage>
        <taxon>Bacteria</taxon>
        <taxon>Bacillati</taxon>
        <taxon>Bacillota</taxon>
        <taxon>Bacilli</taxon>
        <taxon>Lactobacillales</taxon>
        <taxon>Carnobacteriaceae</taxon>
        <taxon>Trichococcus</taxon>
    </lineage>
</organism>
<evidence type="ECO:0000256" key="2">
    <source>
        <dbReference type="ARBA" id="ARBA00012224"/>
    </source>
</evidence>
<dbReference type="CDD" id="cd00609">
    <property type="entry name" value="AAT_like"/>
    <property type="match status" value="1"/>
</dbReference>
<dbReference type="InterPro" id="IPR015422">
    <property type="entry name" value="PyrdxlP-dep_Trfase_small"/>
</dbReference>
<dbReference type="GO" id="GO:0008483">
    <property type="term" value="F:transaminase activity"/>
    <property type="evidence" value="ECO:0007669"/>
    <property type="project" value="UniProtKB-KW"/>
</dbReference>
<dbReference type="Pfam" id="PF00155">
    <property type="entry name" value="Aminotran_1_2"/>
    <property type="match status" value="1"/>
</dbReference>
<keyword evidence="9" id="KW-1185">Reference proteome</keyword>
<reference evidence="7 9" key="1">
    <citation type="submission" date="2016-02" db="EMBL/GenBank/DDBJ databases">
        <authorList>
            <person name="Strepis N."/>
        </authorList>
    </citation>
    <scope>NUCLEOTIDE SEQUENCE [LARGE SCALE GENOMIC DNA]</scope>
    <source>
        <strain evidence="7">Trichococcus flocculiformis</strain>
    </source>
</reference>
<dbReference type="InterPro" id="IPR051798">
    <property type="entry name" value="Class-II_PLP-Dep_Aminotrans"/>
</dbReference>
<dbReference type="AlphaFoldDB" id="A0AB38BK55"/>
<proteinExistence type="inferred from homology"/>
<dbReference type="EMBL" id="FOQC01000040">
    <property type="protein sequence ID" value="SFI04121.1"/>
    <property type="molecule type" value="Genomic_DNA"/>
</dbReference>
<comment type="similarity">
    <text evidence="5">Belongs to the class-II pyridoxal-phosphate-dependent aminotransferase family. MalY/PatB cystathionine beta-lyase subfamily.</text>
</comment>
<evidence type="ECO:0000256" key="3">
    <source>
        <dbReference type="ARBA" id="ARBA00022898"/>
    </source>
</evidence>
<dbReference type="InterPro" id="IPR027619">
    <property type="entry name" value="C-S_lyase_PatB-like"/>
</dbReference>
<dbReference type="NCBIfam" id="TIGR04350">
    <property type="entry name" value="C_S_lyase_PatB"/>
    <property type="match status" value="1"/>
</dbReference>
<evidence type="ECO:0000259" key="6">
    <source>
        <dbReference type="Pfam" id="PF00155"/>
    </source>
</evidence>
<dbReference type="PANTHER" id="PTHR43525">
    <property type="entry name" value="PROTEIN MALY"/>
    <property type="match status" value="1"/>
</dbReference>
<dbReference type="Proteomes" id="UP000195947">
    <property type="component" value="Unassembled WGS sequence"/>
</dbReference>
<evidence type="ECO:0000256" key="5">
    <source>
        <dbReference type="ARBA" id="ARBA00037974"/>
    </source>
</evidence>
<keyword evidence="7" id="KW-0808">Transferase</keyword>
<dbReference type="GO" id="GO:0030170">
    <property type="term" value="F:pyridoxal phosphate binding"/>
    <property type="evidence" value="ECO:0007669"/>
    <property type="project" value="InterPro"/>
</dbReference>
<dbReference type="InterPro" id="IPR015421">
    <property type="entry name" value="PyrdxlP-dep_Trfase_major"/>
</dbReference>
<evidence type="ECO:0000313" key="8">
    <source>
        <dbReference type="EMBL" id="SFI04121.1"/>
    </source>
</evidence>
<keyword evidence="4" id="KW-0456">Lyase</keyword>
<comment type="caution">
    <text evidence="8">The sequence shown here is derived from an EMBL/GenBank/DDBJ whole genome shotgun (WGS) entry which is preliminary data.</text>
</comment>
<gene>
    <name evidence="8" type="ORF">SAMN04488507_104011</name>
    <name evidence="7" type="ORF">TFLO_2635</name>
</gene>
<name>A0AB38BK55_9LACT</name>
<evidence type="ECO:0000256" key="4">
    <source>
        <dbReference type="ARBA" id="ARBA00023239"/>
    </source>
</evidence>
<dbReference type="EMBL" id="FJMZ01000041">
    <property type="protein sequence ID" value="CZR01350.1"/>
    <property type="molecule type" value="Genomic_DNA"/>
</dbReference>
<evidence type="ECO:0000313" key="9">
    <source>
        <dbReference type="Proteomes" id="UP000195947"/>
    </source>
</evidence>
<keyword evidence="7" id="KW-0032">Aminotransferase</keyword>
<evidence type="ECO:0000313" key="10">
    <source>
        <dbReference type="Proteomes" id="UP000199686"/>
    </source>
</evidence>
<keyword evidence="3" id="KW-0663">Pyridoxal phosphate</keyword>
<dbReference type="Gene3D" id="3.40.640.10">
    <property type="entry name" value="Type I PLP-dependent aspartate aminotransferase-like (Major domain)"/>
    <property type="match status" value="1"/>
</dbReference>
<feature type="domain" description="Aminotransferase class I/classII large" evidence="6">
    <location>
        <begin position="43"/>
        <end position="389"/>
    </location>
</feature>
<dbReference type="Proteomes" id="UP000199686">
    <property type="component" value="Unassembled WGS sequence"/>
</dbReference>
<dbReference type="Gene3D" id="3.90.1150.10">
    <property type="entry name" value="Aspartate Aminotransferase, domain 1"/>
    <property type="match status" value="1"/>
</dbReference>
<sequence>MVYGMEIEGNKKIYDFESVISRKDKGSVKWQQMYQWMPDVADDVVPLTVADMEFKTAPEITKGLQEYLEDSILGYSVPTEGYYQAVIDWQRRRHNFEVEKDWILTSPGVVSAFYAAVRAYTQPGEGVIIMTPVYYPFFGAIENAGRKIIRNPLLNRADDYTIDFKGLEHLCRKKENKLIIFCSPHNPVGRVWTEEELARLADIVLRYDMIIVADEIHHDLIMPGYEHKVFQTLSHAVAERTITCTSPSKTFNLAGLCTSNIIIKNEALRKKMSDALGSVACGMVGTLGLEGCRVAYNEAEQWLDHLIPVIDRNQHLVRDFFAANFPKITAPLVEGTYLQWVNFKALGLAPEELERFMREEAQFFTDEGYIFGEEGEGYERINLAAPTKVIEDTLDRLGEALYSIYDKK</sequence>
<dbReference type="SUPFAM" id="SSF53383">
    <property type="entry name" value="PLP-dependent transferases"/>
    <property type="match status" value="1"/>
</dbReference>
<dbReference type="GO" id="GO:0047804">
    <property type="term" value="F:cysteine-S-conjugate beta-lyase activity"/>
    <property type="evidence" value="ECO:0007669"/>
    <property type="project" value="UniProtKB-EC"/>
</dbReference>
<reference evidence="8 10" key="2">
    <citation type="submission" date="2016-10" db="EMBL/GenBank/DDBJ databases">
        <authorList>
            <person name="Varghese N."/>
            <person name="Submissions S."/>
        </authorList>
    </citation>
    <scope>NUCLEOTIDE SEQUENCE [LARGE SCALE GENOMIC DNA]</scope>
    <source>
        <strain evidence="8 10">DSM 2094</strain>
    </source>
</reference>
<dbReference type="PANTHER" id="PTHR43525:SF1">
    <property type="entry name" value="PROTEIN MALY"/>
    <property type="match status" value="1"/>
</dbReference>
<dbReference type="InterPro" id="IPR015424">
    <property type="entry name" value="PyrdxlP-dep_Trfase"/>
</dbReference>
<dbReference type="RefSeq" id="WP_218142814.1">
    <property type="nucleotide sequence ID" value="NZ_CP089787.1"/>
</dbReference>
<evidence type="ECO:0000256" key="1">
    <source>
        <dbReference type="ARBA" id="ARBA00001933"/>
    </source>
</evidence>